<evidence type="ECO:0000259" key="1">
    <source>
        <dbReference type="Pfam" id="PF14529"/>
    </source>
</evidence>
<dbReference type="AlphaFoldDB" id="A0A2I0TAB9"/>
<dbReference type="GO" id="GO:0007508">
    <property type="term" value="P:larval heart development"/>
    <property type="evidence" value="ECO:0007669"/>
    <property type="project" value="TreeGrafter"/>
</dbReference>
<dbReference type="GO" id="GO:0031012">
    <property type="term" value="C:extracellular matrix"/>
    <property type="evidence" value="ECO:0007669"/>
    <property type="project" value="TreeGrafter"/>
</dbReference>
<reference evidence="3" key="1">
    <citation type="submission" date="2017-11" db="EMBL/GenBank/DDBJ databases">
        <authorList>
            <person name="Lima N.C."/>
            <person name="Parody-Merino A.M."/>
            <person name="Battley P.F."/>
            <person name="Fidler A.E."/>
            <person name="Prosdocimi F."/>
        </authorList>
    </citation>
    <scope>NUCLEOTIDE SEQUENCE [LARGE SCALE GENOMIC DNA]</scope>
</reference>
<reference evidence="3" key="2">
    <citation type="submission" date="2017-12" db="EMBL/GenBank/DDBJ databases">
        <title>Genome sequence of the Bar-tailed Godwit (Limosa lapponica baueri).</title>
        <authorList>
            <person name="Lima N.C.B."/>
            <person name="Parody-Merino A.M."/>
            <person name="Battley P.F."/>
            <person name="Fidler A.E."/>
            <person name="Prosdocimi F."/>
        </authorList>
    </citation>
    <scope>NUCLEOTIDE SEQUENCE [LARGE SCALE GENOMIC DNA]</scope>
</reference>
<dbReference type="InterPro" id="IPR036691">
    <property type="entry name" value="Endo/exonu/phosph_ase_sf"/>
</dbReference>
<dbReference type="GO" id="GO:0003824">
    <property type="term" value="F:catalytic activity"/>
    <property type="evidence" value="ECO:0007669"/>
    <property type="project" value="InterPro"/>
</dbReference>
<dbReference type="EMBL" id="KZ514057">
    <property type="protein sequence ID" value="PKU30746.1"/>
    <property type="molecule type" value="Genomic_DNA"/>
</dbReference>
<evidence type="ECO:0000313" key="3">
    <source>
        <dbReference type="Proteomes" id="UP000233556"/>
    </source>
</evidence>
<name>A0A2I0TAB9_LIMLA</name>
<dbReference type="InterPro" id="IPR005135">
    <property type="entry name" value="Endo/exonuclease/phosphatase"/>
</dbReference>
<protein>
    <submittedName>
        <fullName evidence="2">Dtw domain-containing protein 2</fullName>
    </submittedName>
</protein>
<dbReference type="OrthoDB" id="6152807at2759"/>
<accession>A0A2I0TAB9</accession>
<sequence length="144" mass="16357">MDEALCRQVGAASRSQTLVLMGDFSHPNICWKDNTAGHKKSRKFLECVKDNFLLQMVEEPMWRGAMLDLILTNKEGLVGNVKLKVSLGCSDHKMVEFKVLGAARRVHNKLATLDFRRADFGLLRDLLVRVTWEKVLEERGAQES</sequence>
<dbReference type="Proteomes" id="UP000233556">
    <property type="component" value="Unassembled WGS sequence"/>
</dbReference>
<gene>
    <name evidence="2" type="ORF">llap_18950</name>
</gene>
<keyword evidence="3" id="KW-1185">Reference proteome</keyword>
<feature type="domain" description="Endonuclease/exonuclease/phosphatase" evidence="1">
    <location>
        <begin position="13"/>
        <end position="95"/>
    </location>
</feature>
<organism evidence="2 3">
    <name type="scientific">Limosa lapponica baueri</name>
    <dbReference type="NCBI Taxonomy" id="1758121"/>
    <lineage>
        <taxon>Eukaryota</taxon>
        <taxon>Metazoa</taxon>
        <taxon>Chordata</taxon>
        <taxon>Craniata</taxon>
        <taxon>Vertebrata</taxon>
        <taxon>Euteleostomi</taxon>
        <taxon>Archelosauria</taxon>
        <taxon>Archosauria</taxon>
        <taxon>Dinosauria</taxon>
        <taxon>Saurischia</taxon>
        <taxon>Theropoda</taxon>
        <taxon>Coelurosauria</taxon>
        <taxon>Aves</taxon>
        <taxon>Neognathae</taxon>
        <taxon>Neoaves</taxon>
        <taxon>Charadriiformes</taxon>
        <taxon>Scolopacidae</taxon>
        <taxon>Limosa</taxon>
    </lineage>
</organism>
<dbReference type="PANTHER" id="PTHR33395:SF22">
    <property type="entry name" value="REVERSE TRANSCRIPTASE DOMAIN-CONTAINING PROTEIN"/>
    <property type="match status" value="1"/>
</dbReference>
<proteinExistence type="predicted"/>
<dbReference type="PANTHER" id="PTHR33395">
    <property type="entry name" value="TRANSCRIPTASE, PUTATIVE-RELATED-RELATED"/>
    <property type="match status" value="1"/>
</dbReference>
<dbReference type="Gene3D" id="3.60.10.10">
    <property type="entry name" value="Endonuclease/exonuclease/phosphatase"/>
    <property type="match status" value="1"/>
</dbReference>
<evidence type="ECO:0000313" key="2">
    <source>
        <dbReference type="EMBL" id="PKU30746.1"/>
    </source>
</evidence>
<dbReference type="GO" id="GO:0061343">
    <property type="term" value="P:cell adhesion involved in heart morphogenesis"/>
    <property type="evidence" value="ECO:0007669"/>
    <property type="project" value="TreeGrafter"/>
</dbReference>
<dbReference type="Pfam" id="PF14529">
    <property type="entry name" value="Exo_endo_phos_2"/>
    <property type="match status" value="1"/>
</dbReference>